<sequence length="96" mass="10070">MGMSDTNDQVLIALGKIQGELSGIRAMVQSGQMATNQRIDDLKGAVTDRIDGLENRVSKLEGDHGKLVVKTAGMGSIAGVAMVALGEIVRQFVTKG</sequence>
<organism evidence="1 2">
    <name type="scientific">Pandoraea commovens</name>
    <dbReference type="NCBI Taxonomy" id="2508289"/>
    <lineage>
        <taxon>Bacteria</taxon>
        <taxon>Pseudomonadati</taxon>
        <taxon>Pseudomonadota</taxon>
        <taxon>Betaproteobacteria</taxon>
        <taxon>Burkholderiales</taxon>
        <taxon>Burkholderiaceae</taxon>
        <taxon>Pandoraea</taxon>
    </lineage>
</organism>
<dbReference type="Proteomes" id="UP000343335">
    <property type="component" value="Unassembled WGS sequence"/>
</dbReference>
<reference evidence="1 2" key="1">
    <citation type="submission" date="2019-08" db="EMBL/GenBank/DDBJ databases">
        <authorList>
            <person name="Peeters C."/>
        </authorList>
    </citation>
    <scope>NUCLEOTIDE SEQUENCE [LARGE SCALE GENOMIC DNA]</scope>
    <source>
        <strain evidence="1 2">LMG 31010</strain>
    </source>
</reference>
<dbReference type="OrthoDB" id="9134705at2"/>
<proteinExistence type="predicted"/>
<dbReference type="EMBL" id="CABPSA010000001">
    <property type="protein sequence ID" value="VVD68874.1"/>
    <property type="molecule type" value="Genomic_DNA"/>
</dbReference>
<evidence type="ECO:0000313" key="2">
    <source>
        <dbReference type="Proteomes" id="UP000343335"/>
    </source>
</evidence>
<evidence type="ECO:0000313" key="1">
    <source>
        <dbReference type="EMBL" id="VVD68874.1"/>
    </source>
</evidence>
<dbReference type="AlphaFoldDB" id="A0A5E4S2J9"/>
<protein>
    <submittedName>
        <fullName evidence="1">Uncharacterized protein</fullName>
    </submittedName>
</protein>
<accession>A0A5E4S2J9</accession>
<name>A0A5E4S2J9_9BURK</name>
<gene>
    <name evidence="1" type="ORF">PCO31010_00504</name>
</gene>